<evidence type="ECO:0008006" key="9">
    <source>
        <dbReference type="Google" id="ProtNLM"/>
    </source>
</evidence>
<dbReference type="InterPro" id="IPR012902">
    <property type="entry name" value="N_methyl_site"/>
</dbReference>
<keyword evidence="4 6" id="KW-1133">Transmembrane helix</keyword>
<evidence type="ECO:0000313" key="8">
    <source>
        <dbReference type="Proteomes" id="UP000176284"/>
    </source>
</evidence>
<sequence>MLKTPQKGLPAVRYGFTLIEVLVVVSIIGLLASIVLVGLGGFRSQGRDAKRIADLKQTQNALELYYTKCQHYPGDAACGLGDPGDWAGLGSAVAGAGIGVSKIANDPLPGNPQYDYGVSGNRQNYVLSGTLEDENNSSLKEDSDGTVFGVLCDDPVYCVEF</sequence>
<dbReference type="SUPFAM" id="SSF54523">
    <property type="entry name" value="Pili subunits"/>
    <property type="match status" value="1"/>
</dbReference>
<keyword evidence="2" id="KW-0488">Methylation</keyword>
<dbReference type="Pfam" id="PF07963">
    <property type="entry name" value="N_methyl"/>
    <property type="match status" value="1"/>
</dbReference>
<comment type="subcellular location">
    <subcellularLocation>
        <location evidence="1">Membrane</location>
        <topology evidence="1">Single-pass membrane protein</topology>
    </subcellularLocation>
</comment>
<name>A0A1G1ZT17_9BACT</name>
<dbReference type="GO" id="GO:0016020">
    <property type="term" value="C:membrane"/>
    <property type="evidence" value="ECO:0007669"/>
    <property type="project" value="UniProtKB-SubCell"/>
</dbReference>
<dbReference type="InterPro" id="IPR000983">
    <property type="entry name" value="Bac_GSPG_pilin"/>
</dbReference>
<reference evidence="7 8" key="1">
    <citation type="journal article" date="2016" name="Nat. Commun.">
        <title>Thousands of microbial genomes shed light on interconnected biogeochemical processes in an aquifer system.</title>
        <authorList>
            <person name="Anantharaman K."/>
            <person name="Brown C.T."/>
            <person name="Hug L.A."/>
            <person name="Sharon I."/>
            <person name="Castelle C.J."/>
            <person name="Probst A.J."/>
            <person name="Thomas B.C."/>
            <person name="Singh A."/>
            <person name="Wilkins M.J."/>
            <person name="Karaoz U."/>
            <person name="Brodie E.L."/>
            <person name="Williams K.H."/>
            <person name="Hubbard S.S."/>
            <person name="Banfield J.F."/>
        </authorList>
    </citation>
    <scope>NUCLEOTIDE SEQUENCE [LARGE SCALE GENOMIC DNA]</scope>
</reference>
<gene>
    <name evidence="7" type="ORF">A3H63_00445</name>
</gene>
<dbReference type="NCBIfam" id="TIGR02532">
    <property type="entry name" value="IV_pilin_GFxxxE"/>
    <property type="match status" value="1"/>
</dbReference>
<dbReference type="InterPro" id="IPR045584">
    <property type="entry name" value="Pilin-like"/>
</dbReference>
<dbReference type="Proteomes" id="UP000176284">
    <property type="component" value="Unassembled WGS sequence"/>
</dbReference>
<dbReference type="PRINTS" id="PR00813">
    <property type="entry name" value="BCTERIALGSPG"/>
</dbReference>
<dbReference type="AlphaFoldDB" id="A0A1G1ZT17"/>
<dbReference type="EMBL" id="MHJM01000015">
    <property type="protein sequence ID" value="OGY67868.1"/>
    <property type="molecule type" value="Genomic_DNA"/>
</dbReference>
<keyword evidence="5 6" id="KW-0472">Membrane</keyword>
<dbReference type="PANTHER" id="PTHR30093:SF44">
    <property type="entry name" value="TYPE II SECRETION SYSTEM CORE PROTEIN G"/>
    <property type="match status" value="1"/>
</dbReference>
<dbReference type="PANTHER" id="PTHR30093">
    <property type="entry name" value="GENERAL SECRETION PATHWAY PROTEIN G"/>
    <property type="match status" value="1"/>
</dbReference>
<evidence type="ECO:0000256" key="1">
    <source>
        <dbReference type="ARBA" id="ARBA00004167"/>
    </source>
</evidence>
<keyword evidence="3 6" id="KW-0812">Transmembrane</keyword>
<proteinExistence type="predicted"/>
<dbReference type="STRING" id="1798410.A3H63_00445"/>
<organism evidence="7 8">
    <name type="scientific">Candidatus Harrisonbacteria bacterium RIFCSPLOWO2_02_FULL_45_10c</name>
    <dbReference type="NCBI Taxonomy" id="1798410"/>
    <lineage>
        <taxon>Bacteria</taxon>
        <taxon>Candidatus Harrisoniibacteriota</taxon>
    </lineage>
</organism>
<protein>
    <recommendedName>
        <fullName evidence="9">Type II secretion system protein GspG C-terminal domain-containing protein</fullName>
    </recommendedName>
</protein>
<dbReference type="GO" id="GO:0015627">
    <property type="term" value="C:type II protein secretion system complex"/>
    <property type="evidence" value="ECO:0007669"/>
    <property type="project" value="InterPro"/>
</dbReference>
<evidence type="ECO:0000256" key="4">
    <source>
        <dbReference type="ARBA" id="ARBA00022989"/>
    </source>
</evidence>
<evidence type="ECO:0000256" key="5">
    <source>
        <dbReference type="ARBA" id="ARBA00023136"/>
    </source>
</evidence>
<evidence type="ECO:0000256" key="3">
    <source>
        <dbReference type="ARBA" id="ARBA00022692"/>
    </source>
</evidence>
<feature type="transmembrane region" description="Helical" evidence="6">
    <location>
        <begin position="12"/>
        <end position="42"/>
    </location>
</feature>
<evidence type="ECO:0000313" key="7">
    <source>
        <dbReference type="EMBL" id="OGY67868.1"/>
    </source>
</evidence>
<evidence type="ECO:0000256" key="2">
    <source>
        <dbReference type="ARBA" id="ARBA00022481"/>
    </source>
</evidence>
<comment type="caution">
    <text evidence="7">The sequence shown here is derived from an EMBL/GenBank/DDBJ whole genome shotgun (WGS) entry which is preliminary data.</text>
</comment>
<dbReference type="GO" id="GO:0015628">
    <property type="term" value="P:protein secretion by the type II secretion system"/>
    <property type="evidence" value="ECO:0007669"/>
    <property type="project" value="InterPro"/>
</dbReference>
<dbReference type="Gene3D" id="3.30.700.10">
    <property type="entry name" value="Glycoprotein, Type 4 Pilin"/>
    <property type="match status" value="1"/>
</dbReference>
<accession>A0A1G1ZT17</accession>
<evidence type="ECO:0000256" key="6">
    <source>
        <dbReference type="SAM" id="Phobius"/>
    </source>
</evidence>